<dbReference type="PROSITE" id="PS50294">
    <property type="entry name" value="WD_REPEATS_REGION"/>
    <property type="match status" value="4"/>
</dbReference>
<dbReference type="AlphaFoldDB" id="A0AAD9YNB9"/>
<evidence type="ECO:0000313" key="5">
    <source>
        <dbReference type="EMBL" id="KAK2772621.1"/>
    </source>
</evidence>
<dbReference type="InterPro" id="IPR027417">
    <property type="entry name" value="P-loop_NTPase"/>
</dbReference>
<keyword evidence="2" id="KW-0677">Repeat</keyword>
<comment type="caution">
    <text evidence="5">The sequence shown here is derived from an EMBL/GenBank/DDBJ whole genome shotgun (WGS) entry which is preliminary data.</text>
</comment>
<dbReference type="SUPFAM" id="SSF50978">
    <property type="entry name" value="WD40 repeat-like"/>
    <property type="match status" value="1"/>
</dbReference>
<keyword evidence="6" id="KW-1185">Reference proteome</keyword>
<feature type="repeat" description="WD" evidence="3">
    <location>
        <begin position="761"/>
        <end position="802"/>
    </location>
</feature>
<dbReference type="InterPro" id="IPR020472">
    <property type="entry name" value="WD40_PAC1"/>
</dbReference>
<dbReference type="PRINTS" id="PR00320">
    <property type="entry name" value="GPROTEINBRPT"/>
</dbReference>
<dbReference type="Proteomes" id="UP001281614">
    <property type="component" value="Unassembled WGS sequence"/>
</dbReference>
<reference evidence="5" key="1">
    <citation type="submission" date="2023-02" db="EMBL/GenBank/DDBJ databases">
        <title>Colletotrichum kahawae CIFC_Que2 genome sequencing and assembly.</title>
        <authorList>
            <person name="Baroncelli R."/>
        </authorList>
    </citation>
    <scope>NUCLEOTIDE SEQUENCE</scope>
    <source>
        <strain evidence="5">CIFC_Que2</strain>
    </source>
</reference>
<dbReference type="InterPro" id="IPR036322">
    <property type="entry name" value="WD40_repeat_dom_sf"/>
</dbReference>
<dbReference type="Gene3D" id="2.130.10.10">
    <property type="entry name" value="YVTN repeat-like/Quinoprotein amine dehydrogenase"/>
    <property type="match status" value="2"/>
</dbReference>
<evidence type="ECO:0000259" key="4">
    <source>
        <dbReference type="PROSITE" id="PS50837"/>
    </source>
</evidence>
<feature type="repeat" description="WD" evidence="3">
    <location>
        <begin position="677"/>
        <end position="718"/>
    </location>
</feature>
<sequence>MSDNYRTQNTIANATASGYARIHVGNYIENTVNHIYNEPRRNQCLADLRLTDPRDEKIRIEDTKGGLIREAYQWILDHENFQRWRDDNKSRLLWIKGDPGKGKTMLLCGIIGELSKPQTRPRLLSFFLCQETDSRLNHASAVLRGLIYCLIIQQPPLIEHIEKTYEHVGKQLFEGEDAFYKLSRVLASMLSDPVAKRCYLVVDALDECLHDQQQLLRLIAESALNYPAKWIVSSRNRLDIEQVLWLDDSRTRVSLELNEQYVAQALNTFIDRKLATLPILRNDSSTRRNVQRAIQSKATGNFLWVDMVIRELRAVEPSRMLDTLTKMPPGLVPFYDMMMAKVREQPQEDVQRCIQMLSVSTIAYRPLTLYELGSLSLSKAHTNTTHHGDVKWYIEKCGAFLTIAQDGSVYLLHQSVKDYFANSPDTTLGSSPAALHHDMALKSIEEMQRTFRRDVYNLEHEGAPVPTYSPNPDPLASVPYHCINWVNHLVDSMSNPEDFANHGVVDQFLRSNFLHWLEALSLLRSLSSGILILSKLSSLVQVSPKTFIYSLGSDYSKSNSKQESSQLVKLIRDMLRFVRYHKDGIETSPLQVYSSALIFSPMKSVVRQLFEAEAPSWISMITEVDADWNACLQTIEGHNSWVLSVAFAPDGRHLASASDDETVKLWDTATGQCQRTLKGHSSWVRSVAFSPDGRQLASASHDKTVKLWDTATGQCQRTLEGHDDSVNSVTFSPDRHQLASASNDYTVKPWDTATGQCQRTLEGHSSWVLSVAFSPDGRQLASASNNDTVKLWDTATGQCQRTLEDHCSLENVFMKTTHEPAPGANNQGQMLSQQGVWITNNSQNILRLPSEYRAASFVVDGSKIAIGCQSGCVLLLQVTKGVFF</sequence>
<dbReference type="InterPro" id="IPR015943">
    <property type="entry name" value="WD40/YVTN_repeat-like_dom_sf"/>
</dbReference>
<evidence type="ECO:0000256" key="3">
    <source>
        <dbReference type="PROSITE-ProRule" id="PRU00221"/>
    </source>
</evidence>
<keyword evidence="1 3" id="KW-0853">WD repeat</keyword>
<dbReference type="PROSITE" id="PS00678">
    <property type="entry name" value="WD_REPEATS_1"/>
    <property type="match status" value="3"/>
</dbReference>
<dbReference type="InterPro" id="IPR053299">
    <property type="entry name" value="ASTRA_WD_repeat"/>
</dbReference>
<protein>
    <submittedName>
        <fullName evidence="5">Vegetative incompatibility protein HET-E-1-like protein 15</fullName>
    </submittedName>
</protein>
<dbReference type="Pfam" id="PF24883">
    <property type="entry name" value="NPHP3_N"/>
    <property type="match status" value="1"/>
</dbReference>
<dbReference type="InterPro" id="IPR019775">
    <property type="entry name" value="WD40_repeat_CS"/>
</dbReference>
<evidence type="ECO:0000313" key="6">
    <source>
        <dbReference type="Proteomes" id="UP001281614"/>
    </source>
</evidence>
<proteinExistence type="predicted"/>
<feature type="repeat" description="WD" evidence="3">
    <location>
        <begin position="635"/>
        <end position="676"/>
    </location>
</feature>
<dbReference type="InterPro" id="IPR056884">
    <property type="entry name" value="NPHP3-like_N"/>
</dbReference>
<organism evidence="5 6">
    <name type="scientific">Colletotrichum kahawae</name>
    <name type="common">Coffee berry disease fungus</name>
    <dbReference type="NCBI Taxonomy" id="34407"/>
    <lineage>
        <taxon>Eukaryota</taxon>
        <taxon>Fungi</taxon>
        <taxon>Dikarya</taxon>
        <taxon>Ascomycota</taxon>
        <taxon>Pezizomycotina</taxon>
        <taxon>Sordariomycetes</taxon>
        <taxon>Hypocreomycetidae</taxon>
        <taxon>Glomerellales</taxon>
        <taxon>Glomerellaceae</taxon>
        <taxon>Colletotrichum</taxon>
        <taxon>Colletotrichum gloeosporioides species complex</taxon>
    </lineage>
</organism>
<evidence type="ECO:0000256" key="1">
    <source>
        <dbReference type="ARBA" id="ARBA00022574"/>
    </source>
</evidence>
<gene>
    <name evidence="5" type="ORF">CKAH01_13917</name>
</gene>
<dbReference type="SMART" id="SM00320">
    <property type="entry name" value="WD40"/>
    <property type="match status" value="4"/>
</dbReference>
<accession>A0AAD9YNB9</accession>
<dbReference type="Gene3D" id="3.40.50.300">
    <property type="entry name" value="P-loop containing nucleotide triphosphate hydrolases"/>
    <property type="match status" value="1"/>
</dbReference>
<dbReference type="PROSITE" id="PS50082">
    <property type="entry name" value="WD_REPEATS_2"/>
    <property type="match status" value="4"/>
</dbReference>
<evidence type="ECO:0000256" key="2">
    <source>
        <dbReference type="ARBA" id="ARBA00022737"/>
    </source>
</evidence>
<dbReference type="CDD" id="cd00200">
    <property type="entry name" value="WD40"/>
    <property type="match status" value="1"/>
</dbReference>
<dbReference type="InterPro" id="IPR001680">
    <property type="entry name" value="WD40_rpt"/>
</dbReference>
<feature type="domain" description="NACHT" evidence="4">
    <location>
        <begin position="91"/>
        <end position="235"/>
    </location>
</feature>
<feature type="repeat" description="WD" evidence="3">
    <location>
        <begin position="719"/>
        <end position="760"/>
    </location>
</feature>
<dbReference type="PROSITE" id="PS50837">
    <property type="entry name" value="NACHT"/>
    <property type="match status" value="1"/>
</dbReference>
<dbReference type="PANTHER" id="PTHR44156">
    <property type="entry name" value="SUPERNUMERARY LIMBS, ISOFORM B-RELATED"/>
    <property type="match status" value="1"/>
</dbReference>
<dbReference type="Pfam" id="PF25173">
    <property type="entry name" value="Beta-prop_WDR3_1st"/>
    <property type="match status" value="1"/>
</dbReference>
<dbReference type="EMBL" id="VYYT01000066">
    <property type="protein sequence ID" value="KAK2772621.1"/>
    <property type="molecule type" value="Genomic_DNA"/>
</dbReference>
<dbReference type="SUPFAM" id="SSF52540">
    <property type="entry name" value="P-loop containing nucleoside triphosphate hydrolases"/>
    <property type="match status" value="1"/>
</dbReference>
<dbReference type="InterPro" id="IPR007111">
    <property type="entry name" value="NACHT_NTPase"/>
</dbReference>
<name>A0AAD9YNB9_COLKA</name>